<dbReference type="PANTHER" id="PTHR31377">
    <property type="entry name" value="AGMATINE DEIMINASE-RELATED"/>
    <property type="match status" value="1"/>
</dbReference>
<feature type="compositionally biased region" description="Acidic residues" evidence="2">
    <location>
        <begin position="325"/>
        <end position="340"/>
    </location>
</feature>
<gene>
    <name evidence="3" type="ORF">A9D14_11865</name>
</gene>
<dbReference type="STRING" id="450378.GCA_001661675_02385"/>
<dbReference type="KEGG" id="cman:A9D14_11865"/>
<evidence type="ECO:0000256" key="2">
    <source>
        <dbReference type="SAM" id="MobiDB-lite"/>
    </source>
</evidence>
<evidence type="ECO:0000313" key="4">
    <source>
        <dbReference type="Proteomes" id="UP000195807"/>
    </source>
</evidence>
<reference evidence="3 4" key="1">
    <citation type="submission" date="2017-01" db="EMBL/GenBank/DDBJ databases">
        <title>Complete genome sequence of esterase-producing bacterium Croceicoccus marinus E4A9.</title>
        <authorList>
            <person name="Wu Y.-H."/>
            <person name="Cheng H."/>
            <person name="Xu L."/>
            <person name="Huo Y.-Y."/>
            <person name="Wang C.-S."/>
            <person name="Xu X.-W."/>
        </authorList>
    </citation>
    <scope>NUCLEOTIDE SEQUENCE [LARGE SCALE GENOMIC DNA]</scope>
    <source>
        <strain evidence="3 4">E4A9</strain>
    </source>
</reference>
<dbReference type="OrthoDB" id="9808013at2"/>
<proteinExistence type="predicted"/>
<keyword evidence="4" id="KW-1185">Reference proteome</keyword>
<dbReference type="GO" id="GO:0009446">
    <property type="term" value="P:putrescine biosynthetic process"/>
    <property type="evidence" value="ECO:0007669"/>
    <property type="project" value="InterPro"/>
</dbReference>
<dbReference type="SUPFAM" id="SSF55909">
    <property type="entry name" value="Pentein"/>
    <property type="match status" value="1"/>
</dbReference>
<organism evidence="3 4">
    <name type="scientific">Croceicoccus marinus</name>
    <dbReference type="NCBI Taxonomy" id="450378"/>
    <lineage>
        <taxon>Bacteria</taxon>
        <taxon>Pseudomonadati</taxon>
        <taxon>Pseudomonadota</taxon>
        <taxon>Alphaproteobacteria</taxon>
        <taxon>Sphingomonadales</taxon>
        <taxon>Erythrobacteraceae</taxon>
        <taxon>Croceicoccus</taxon>
    </lineage>
</organism>
<dbReference type="GO" id="GO:0004668">
    <property type="term" value="F:protein-arginine deiminase activity"/>
    <property type="evidence" value="ECO:0007669"/>
    <property type="project" value="InterPro"/>
</dbReference>
<evidence type="ECO:0000256" key="1">
    <source>
        <dbReference type="ARBA" id="ARBA00022801"/>
    </source>
</evidence>
<keyword evidence="1" id="KW-0378">Hydrolase</keyword>
<dbReference type="Gene3D" id="3.75.10.10">
    <property type="entry name" value="L-arginine/glycine Amidinotransferase, Chain A"/>
    <property type="match status" value="1"/>
</dbReference>
<sequence>MPPEWAKQDWLWIGFPHDPVEWPEALPRAQEQIAAFANAVAESGQDVRLLVRDAANEARARQLTTAAVRLERRVYGDVWLRDTGPLVMRDGAGGRRAMRFGFNGWGGKFEMEGDQTIGAEIARDAGLEVETADWILEGGAIDSDGTGTVVTTAQCLLNANRNPALSREEIEERLRRDLGFTRVVWLGDGLLNDHTDGHVDNLARFVGPGRIAIPRASLPDDPNRAIYDDARARAEDAGLEVAEMPSPGLVSAGDFAEPASYMNFTVTTHLVAVPVFGSVHDEEAVEAVKALFPGRQVVGLPADAVLAGGGGFHCASQQMPSAEGEAGDDTGDETGDESGG</sequence>
<dbReference type="Pfam" id="PF04371">
    <property type="entry name" value="PAD_porph"/>
    <property type="match status" value="1"/>
</dbReference>
<accession>A0A1Z1FFH7</accession>
<dbReference type="Proteomes" id="UP000195807">
    <property type="component" value="Chromosome"/>
</dbReference>
<name>A0A1Z1FFH7_9SPHN</name>
<evidence type="ECO:0000313" key="3">
    <source>
        <dbReference type="EMBL" id="ARU17483.1"/>
    </source>
</evidence>
<protein>
    <submittedName>
        <fullName evidence="3">Agmatine deiminase</fullName>
    </submittedName>
</protein>
<dbReference type="AlphaFoldDB" id="A0A1Z1FFH7"/>
<dbReference type="InterPro" id="IPR007466">
    <property type="entry name" value="Peptidyl-Arg-deiminase_porph"/>
</dbReference>
<dbReference type="GO" id="GO:0047632">
    <property type="term" value="F:agmatine deiminase activity"/>
    <property type="evidence" value="ECO:0007669"/>
    <property type="project" value="TreeGrafter"/>
</dbReference>
<dbReference type="PANTHER" id="PTHR31377:SF0">
    <property type="entry name" value="AGMATINE DEIMINASE-RELATED"/>
    <property type="match status" value="1"/>
</dbReference>
<feature type="region of interest" description="Disordered" evidence="2">
    <location>
        <begin position="316"/>
        <end position="340"/>
    </location>
</feature>
<dbReference type="EMBL" id="CP019602">
    <property type="protein sequence ID" value="ARU17483.1"/>
    <property type="molecule type" value="Genomic_DNA"/>
</dbReference>